<dbReference type="InterPro" id="IPR002659">
    <property type="entry name" value="Glyco_trans_31"/>
</dbReference>
<comment type="similarity">
    <text evidence="2 10">Belongs to the glycosyltransferase 31 family.</text>
</comment>
<evidence type="ECO:0000256" key="6">
    <source>
        <dbReference type="ARBA" id="ARBA00022968"/>
    </source>
</evidence>
<evidence type="ECO:0000313" key="12">
    <source>
        <dbReference type="Proteomes" id="UP000826234"/>
    </source>
</evidence>
<organism evidence="11 12">
    <name type="scientific">Phrynosoma platyrhinos</name>
    <name type="common">Desert horned lizard</name>
    <dbReference type="NCBI Taxonomy" id="52577"/>
    <lineage>
        <taxon>Eukaryota</taxon>
        <taxon>Metazoa</taxon>
        <taxon>Chordata</taxon>
        <taxon>Craniata</taxon>
        <taxon>Vertebrata</taxon>
        <taxon>Euteleostomi</taxon>
        <taxon>Lepidosauria</taxon>
        <taxon>Squamata</taxon>
        <taxon>Bifurcata</taxon>
        <taxon>Unidentata</taxon>
        <taxon>Episquamata</taxon>
        <taxon>Toxicofera</taxon>
        <taxon>Iguania</taxon>
        <taxon>Phrynosomatidae</taxon>
        <taxon>Phrynosomatinae</taxon>
        <taxon>Phrynosoma</taxon>
    </lineage>
</organism>
<evidence type="ECO:0000256" key="7">
    <source>
        <dbReference type="ARBA" id="ARBA00022989"/>
    </source>
</evidence>
<keyword evidence="8 10" id="KW-0333">Golgi apparatus</keyword>
<evidence type="ECO:0000313" key="11">
    <source>
        <dbReference type="EMBL" id="KAH0626050.1"/>
    </source>
</evidence>
<keyword evidence="4" id="KW-0808">Transferase</keyword>
<gene>
    <name evidence="11" type="ORF">JD844_000753</name>
</gene>
<evidence type="ECO:0000256" key="2">
    <source>
        <dbReference type="ARBA" id="ARBA00008661"/>
    </source>
</evidence>
<keyword evidence="5 10" id="KW-0812">Transmembrane</keyword>
<dbReference type="EMBL" id="JAIPUX010000521">
    <property type="protein sequence ID" value="KAH0626050.1"/>
    <property type="molecule type" value="Genomic_DNA"/>
</dbReference>
<evidence type="ECO:0000256" key="1">
    <source>
        <dbReference type="ARBA" id="ARBA00004323"/>
    </source>
</evidence>
<keyword evidence="7 10" id="KW-1133">Transmembrane helix</keyword>
<dbReference type="SUPFAM" id="SSF53448">
    <property type="entry name" value="Nucleotide-diphospho-sugar transferases"/>
    <property type="match status" value="1"/>
</dbReference>
<evidence type="ECO:0000256" key="9">
    <source>
        <dbReference type="ARBA" id="ARBA00023136"/>
    </source>
</evidence>
<evidence type="ECO:0000256" key="5">
    <source>
        <dbReference type="ARBA" id="ARBA00022692"/>
    </source>
</evidence>
<dbReference type="PANTHER" id="PTHR11214:SF387">
    <property type="entry name" value="HEXOSYLTRANSFERASE"/>
    <property type="match status" value="1"/>
</dbReference>
<protein>
    <recommendedName>
        <fullName evidence="10">Hexosyltransferase</fullName>
        <ecNumber evidence="10">2.4.1.-</ecNumber>
    </recommendedName>
</protein>
<keyword evidence="6 10" id="KW-0735">Signal-anchor</keyword>
<evidence type="ECO:0000256" key="4">
    <source>
        <dbReference type="ARBA" id="ARBA00022679"/>
    </source>
</evidence>
<keyword evidence="3 10" id="KW-0328">Glycosyltransferase</keyword>
<evidence type="ECO:0000256" key="3">
    <source>
        <dbReference type="ARBA" id="ARBA00022676"/>
    </source>
</evidence>
<dbReference type="EC" id="2.4.1.-" evidence="10"/>
<sequence length="366" mass="42528">MALGWWKPQWPTGSFLYCRNQRSFRICLLVSGVAILLYAFHYYLKPHRSISFTDANLTFVLDWDLHEYFYPQLQHYQCRELVSQDGLCQGEIPGGRPLLLLAIKSHPASNSRRAILRHTWAQSREAGGFQLKYVFLMAISPDARHANLVQQETDAIGDILMWDFVESHHNLSLKERCFLQWLHQHCQQAAYVFKGDDDLFVNIEALTEYLNQTPSVSEFIHGYIQYYSKVVRQGKYAVPLDFYPMRWYPNFASGGGFIMSRSSFSKLYKASLWLPVFPLDDVYLAFLALATGLEYWHEERFRVWGPPEDILEVYQDSLTVHGISMDRIQEVWKQLQISRKQSQDSIKLSTQSEPLVVCSDGSMPEV</sequence>
<comment type="caution">
    <text evidence="11">The sequence shown here is derived from an EMBL/GenBank/DDBJ whole genome shotgun (WGS) entry which is preliminary data.</text>
</comment>
<name>A0ABQ7T8J6_PHRPL</name>
<dbReference type="PANTHER" id="PTHR11214">
    <property type="entry name" value="BETA-1,3-N-ACETYLGLUCOSAMINYLTRANSFERASE"/>
    <property type="match status" value="1"/>
</dbReference>
<dbReference type="Gene3D" id="3.90.550.50">
    <property type="match status" value="1"/>
</dbReference>
<dbReference type="InterPro" id="IPR029044">
    <property type="entry name" value="Nucleotide-diphossugar_trans"/>
</dbReference>
<dbReference type="Pfam" id="PF01762">
    <property type="entry name" value="Galactosyl_T"/>
    <property type="match status" value="1"/>
</dbReference>
<evidence type="ECO:0000256" key="8">
    <source>
        <dbReference type="ARBA" id="ARBA00023034"/>
    </source>
</evidence>
<evidence type="ECO:0000256" key="10">
    <source>
        <dbReference type="RuleBase" id="RU363063"/>
    </source>
</evidence>
<keyword evidence="9 10" id="KW-0472">Membrane</keyword>
<reference evidence="11 12" key="1">
    <citation type="journal article" date="2022" name="Gigascience">
        <title>A chromosome-level genome assembly and annotation of the desert horned lizard, Phrynosoma platyrhinos, provides insight into chromosomal rearrangements among reptiles.</title>
        <authorList>
            <person name="Koochekian N."/>
            <person name="Ascanio A."/>
            <person name="Farleigh K."/>
            <person name="Card D.C."/>
            <person name="Schield D.R."/>
            <person name="Castoe T.A."/>
            <person name="Jezkova T."/>
        </authorList>
    </citation>
    <scope>NUCLEOTIDE SEQUENCE [LARGE SCALE GENOMIC DNA]</scope>
    <source>
        <strain evidence="11">NK-2021</strain>
    </source>
</reference>
<keyword evidence="12" id="KW-1185">Reference proteome</keyword>
<accession>A0ABQ7T8J6</accession>
<feature type="transmembrane region" description="Helical" evidence="10">
    <location>
        <begin position="26"/>
        <end position="44"/>
    </location>
</feature>
<comment type="subcellular location">
    <subcellularLocation>
        <location evidence="1 10">Golgi apparatus membrane</location>
        <topology evidence="1 10">Single-pass type II membrane protein</topology>
    </subcellularLocation>
</comment>
<proteinExistence type="inferred from homology"/>
<dbReference type="Proteomes" id="UP000826234">
    <property type="component" value="Unassembled WGS sequence"/>
</dbReference>